<keyword evidence="2" id="KW-1185">Reference proteome</keyword>
<reference evidence="2" key="1">
    <citation type="submission" date="2018-05" db="EMBL/GenBank/DDBJ databases">
        <authorList>
            <person name="Cea G.-C."/>
            <person name="William W."/>
        </authorList>
    </citation>
    <scope>NUCLEOTIDE SEQUENCE [LARGE SCALE GENOMIC DNA]</scope>
    <source>
        <strain evidence="2">DB21MT 5</strain>
    </source>
</reference>
<proteinExistence type="predicted"/>
<gene>
    <name evidence="1" type="ORF">MORIYA_4056</name>
</gene>
<name>A0A330LXT4_9GAMM</name>
<dbReference type="Proteomes" id="UP000250163">
    <property type="component" value="Chromosome MORIYA"/>
</dbReference>
<evidence type="ECO:0000313" key="1">
    <source>
        <dbReference type="EMBL" id="SQD80508.1"/>
    </source>
</evidence>
<protein>
    <submittedName>
        <fullName evidence="1">Uncharacterized protein</fullName>
    </submittedName>
</protein>
<organism evidence="1 2">
    <name type="scientific">Moritella yayanosii</name>
    <dbReference type="NCBI Taxonomy" id="69539"/>
    <lineage>
        <taxon>Bacteria</taxon>
        <taxon>Pseudomonadati</taxon>
        <taxon>Pseudomonadota</taxon>
        <taxon>Gammaproteobacteria</taxon>
        <taxon>Alteromonadales</taxon>
        <taxon>Moritellaceae</taxon>
        <taxon>Moritella</taxon>
    </lineage>
</organism>
<sequence>MTLFEIERAFLDFTNQLESLKDKYPNPEMMQHIDNLMTDTQIIKLKVMRLDSVKAQDQQHLSQSVVSHIAKLQTQITALKQSFEIITFNA</sequence>
<dbReference type="OrthoDB" id="6402019at2"/>
<dbReference type="AlphaFoldDB" id="A0A330LXT4"/>
<dbReference type="KEGG" id="mya:MORIYA_4056"/>
<dbReference type="EMBL" id="LS483250">
    <property type="protein sequence ID" value="SQD80508.1"/>
    <property type="molecule type" value="Genomic_DNA"/>
</dbReference>
<evidence type="ECO:0000313" key="2">
    <source>
        <dbReference type="Proteomes" id="UP000250163"/>
    </source>
</evidence>
<accession>A0A330LXT4</accession>
<dbReference type="RefSeq" id="WP_112717884.1">
    <property type="nucleotide sequence ID" value="NZ_LS483250.1"/>
</dbReference>